<evidence type="ECO:0000313" key="2">
    <source>
        <dbReference type="Proteomes" id="UP000240493"/>
    </source>
</evidence>
<proteinExistence type="predicted"/>
<protein>
    <submittedName>
        <fullName evidence="1">Uncharacterized protein</fullName>
    </submittedName>
</protein>
<reference evidence="1 2" key="1">
    <citation type="submission" date="2016-07" db="EMBL/GenBank/DDBJ databases">
        <title>Multiple horizontal gene transfer events from other fungi enriched the ability of initially mycotrophic Trichoderma (Ascomycota) to feed on dead plant biomass.</title>
        <authorList>
            <consortium name="DOE Joint Genome Institute"/>
            <person name="Aerts A."/>
            <person name="Atanasova L."/>
            <person name="Chenthamara K."/>
            <person name="Zhang J."/>
            <person name="Grujic M."/>
            <person name="Henrissat B."/>
            <person name="Kuo A."/>
            <person name="Salamov A."/>
            <person name="Lipzen A."/>
            <person name="Labutti K."/>
            <person name="Barry K."/>
            <person name="Miao Y."/>
            <person name="Rahimi M.J."/>
            <person name="Shen Q."/>
            <person name="Grigoriev I.V."/>
            <person name="Kubicek C.P."/>
            <person name="Druzhinina I.S."/>
        </authorList>
    </citation>
    <scope>NUCLEOTIDE SEQUENCE [LARGE SCALE GENOMIC DNA]</scope>
    <source>
        <strain evidence="1 2">CBS 433.97</strain>
    </source>
</reference>
<sequence>MPLYANTISLASSTTAKVLVFLWNPTNSIRIINSFREFLGSGQRFGHMGLKTRAYCEPRRTWSGWKPASHYYFSSTVGKHNFNSLFVGPLLIFDDSSFESILVLRRFYRTDFLSRSTIPDPYSSTYGPDAQAAQSHLATNLPASLEILPATCLNCGSCFSSLRVDCVFIITDSIDYLQDAHASDGSGEEEAVLANMRTLVRDRVTFSSGSSSEGDQALGCPI</sequence>
<organism evidence="1 2">
    <name type="scientific">Trichoderma asperellum (strain ATCC 204424 / CBS 433.97 / NBRC 101777)</name>
    <dbReference type="NCBI Taxonomy" id="1042311"/>
    <lineage>
        <taxon>Eukaryota</taxon>
        <taxon>Fungi</taxon>
        <taxon>Dikarya</taxon>
        <taxon>Ascomycota</taxon>
        <taxon>Pezizomycotina</taxon>
        <taxon>Sordariomycetes</taxon>
        <taxon>Hypocreomycetidae</taxon>
        <taxon>Hypocreales</taxon>
        <taxon>Hypocreaceae</taxon>
        <taxon>Trichoderma</taxon>
    </lineage>
</organism>
<name>A0A2T3YT52_TRIA4</name>
<dbReference type="OrthoDB" id="5242179at2759"/>
<evidence type="ECO:0000313" key="1">
    <source>
        <dbReference type="EMBL" id="PTB35748.1"/>
    </source>
</evidence>
<keyword evidence="2" id="KW-1185">Reference proteome</keyword>
<gene>
    <name evidence="1" type="ORF">M441DRAFT_51783</name>
</gene>
<dbReference type="Proteomes" id="UP000240493">
    <property type="component" value="Unassembled WGS sequence"/>
</dbReference>
<dbReference type="EMBL" id="KZ679273">
    <property type="protein sequence ID" value="PTB35748.1"/>
    <property type="molecule type" value="Genomic_DNA"/>
</dbReference>
<dbReference type="AlphaFoldDB" id="A0A2T3YT52"/>
<accession>A0A2T3YT52</accession>